<reference evidence="3" key="1">
    <citation type="submission" date="2016-11" db="EMBL/GenBank/DDBJ databases">
        <title>Complete Genome Sequence of alachlor-degrading Sphingomonas sp. strain JJ-A5.</title>
        <authorList>
            <person name="Lee H."/>
            <person name="Ka J.-O."/>
        </authorList>
    </citation>
    <scope>NUCLEOTIDE SEQUENCE [LARGE SCALE GENOMIC DNA]</scope>
    <source>
        <strain evidence="3">JJ-A5</strain>
    </source>
</reference>
<dbReference type="SMART" id="SM00464">
    <property type="entry name" value="LON"/>
    <property type="match status" value="1"/>
</dbReference>
<dbReference type="PANTHER" id="PTHR46732:SF8">
    <property type="entry name" value="ATP-DEPENDENT PROTEASE LA (LON) DOMAIN PROTEIN"/>
    <property type="match status" value="1"/>
</dbReference>
<evidence type="ECO:0000259" key="1">
    <source>
        <dbReference type="PROSITE" id="PS51787"/>
    </source>
</evidence>
<name>A0A1L3ZXB9_9SPHN</name>
<dbReference type="AlphaFoldDB" id="A0A1L3ZXB9"/>
<dbReference type="PROSITE" id="PS51787">
    <property type="entry name" value="LON_N"/>
    <property type="match status" value="1"/>
</dbReference>
<dbReference type="KEGG" id="sphj:BSL82_14090"/>
<sequence length="217" mass="23930">MKGLDLPSRIPVFPLSGALVYPRGRLPLHIFEPRYRTMIRDAMAGDRVIGMVQPREHGESHPVKGPPLFEIGGLGRISQCTETNDGRFLISLEGVSRFRIARELEVATPYRQVEVDYAVFPADQITAEPLMPAMRAAIESELTSYLERSGLSADWEAVVDSDDEALVNTLACACPFAAAEKQALFEAEDLAARAELLLQIMQFATGPADPEMKETLQ</sequence>
<proteinExistence type="predicted"/>
<gene>
    <name evidence="2" type="ORF">BSL82_14090</name>
</gene>
<dbReference type="SUPFAM" id="SSF88697">
    <property type="entry name" value="PUA domain-like"/>
    <property type="match status" value="1"/>
</dbReference>
<dbReference type="PANTHER" id="PTHR46732">
    <property type="entry name" value="ATP-DEPENDENT PROTEASE LA (LON) DOMAIN PROTEIN"/>
    <property type="match status" value="1"/>
</dbReference>
<feature type="domain" description="Lon N-terminal" evidence="1">
    <location>
        <begin position="10"/>
        <end position="205"/>
    </location>
</feature>
<dbReference type="Pfam" id="PF02190">
    <property type="entry name" value="LON_substr_bdg"/>
    <property type="match status" value="1"/>
</dbReference>
<dbReference type="STRING" id="1921510.BSL82_14090"/>
<dbReference type="RefSeq" id="WP_072597974.1">
    <property type="nucleotide sequence ID" value="NZ_CP018221.1"/>
</dbReference>
<dbReference type="InterPro" id="IPR015947">
    <property type="entry name" value="PUA-like_sf"/>
</dbReference>
<dbReference type="OrthoDB" id="9806457at2"/>
<dbReference type="Proteomes" id="UP000182063">
    <property type="component" value="Chromosome"/>
</dbReference>
<dbReference type="InterPro" id="IPR046336">
    <property type="entry name" value="Lon_prtase_N_sf"/>
</dbReference>
<evidence type="ECO:0000313" key="2">
    <source>
        <dbReference type="EMBL" id="API60278.1"/>
    </source>
</evidence>
<accession>A0A1L3ZXB9</accession>
<dbReference type="Gene3D" id="2.30.130.40">
    <property type="entry name" value="LON domain-like"/>
    <property type="match status" value="1"/>
</dbReference>
<dbReference type="EMBL" id="CP018221">
    <property type="protein sequence ID" value="API60278.1"/>
    <property type="molecule type" value="Genomic_DNA"/>
</dbReference>
<dbReference type="InterPro" id="IPR003111">
    <property type="entry name" value="Lon_prtase_N"/>
</dbReference>
<organism evidence="2 3">
    <name type="scientific">Tardibacter chloracetimidivorans</name>
    <dbReference type="NCBI Taxonomy" id="1921510"/>
    <lineage>
        <taxon>Bacteria</taxon>
        <taxon>Pseudomonadati</taxon>
        <taxon>Pseudomonadota</taxon>
        <taxon>Alphaproteobacteria</taxon>
        <taxon>Sphingomonadales</taxon>
        <taxon>Sphingomonadaceae</taxon>
        <taxon>Tardibacter</taxon>
    </lineage>
</organism>
<keyword evidence="3" id="KW-1185">Reference proteome</keyword>
<evidence type="ECO:0000313" key="3">
    <source>
        <dbReference type="Proteomes" id="UP000182063"/>
    </source>
</evidence>
<protein>
    <recommendedName>
        <fullName evidence="1">Lon N-terminal domain-containing protein</fullName>
    </recommendedName>
</protein>